<evidence type="ECO:0000259" key="1">
    <source>
        <dbReference type="Pfam" id="PF07510"/>
    </source>
</evidence>
<keyword evidence="2" id="KW-0378">Hydrolase</keyword>
<evidence type="ECO:0000313" key="2">
    <source>
        <dbReference type="EMBL" id="NRN62959.1"/>
    </source>
</evidence>
<accession>A0ABX2EVF7</accession>
<dbReference type="Proteomes" id="UP000763557">
    <property type="component" value="Unassembled WGS sequence"/>
</dbReference>
<dbReference type="GO" id="GO:0004519">
    <property type="term" value="F:endonuclease activity"/>
    <property type="evidence" value="ECO:0007669"/>
    <property type="project" value="UniProtKB-KW"/>
</dbReference>
<dbReference type="EMBL" id="JAAATY010000001">
    <property type="protein sequence ID" value="NRN62959.1"/>
    <property type="molecule type" value="Genomic_DNA"/>
</dbReference>
<keyword evidence="3" id="KW-1185">Reference proteome</keyword>
<keyword evidence="2" id="KW-0540">Nuclease</keyword>
<organism evidence="2 3">
    <name type="scientific">Kibdelosporangium persicum</name>
    <dbReference type="NCBI Taxonomy" id="2698649"/>
    <lineage>
        <taxon>Bacteria</taxon>
        <taxon>Bacillati</taxon>
        <taxon>Actinomycetota</taxon>
        <taxon>Actinomycetes</taxon>
        <taxon>Pseudonocardiales</taxon>
        <taxon>Pseudonocardiaceae</taxon>
        <taxon>Kibdelosporangium</taxon>
    </lineage>
</organism>
<dbReference type="RefSeq" id="WP_312872334.1">
    <property type="nucleotide sequence ID" value="NZ_CBCSGW010000022.1"/>
</dbReference>
<gene>
    <name evidence="2" type="ORF">GC106_1600</name>
</gene>
<feature type="domain" description="GmrSD restriction endonucleases C-terminal" evidence="1">
    <location>
        <begin position="93"/>
        <end position="205"/>
    </location>
</feature>
<dbReference type="PANTHER" id="PTHR24094:SF15">
    <property type="entry name" value="AMP-DEPENDENT SYNTHETASE_LIGASE DOMAIN-CONTAINING PROTEIN-RELATED"/>
    <property type="match status" value="1"/>
</dbReference>
<keyword evidence="2" id="KW-0255">Endonuclease</keyword>
<sequence length="210" mass="23032">MSRTRHSTVAAVGAVALLLVLAVAFWWLNRAESAALPPESADLQSLKVAPPGPMSGYSRDRFSHWAGNGDSCDTREIVLQRQGAQVQRDAQCRAVSGKWVSPYDGVELTKAADIDIDHMVPLAEAWRSGASTWTDEKRKQFANDLGNPQLFAVTAAANRSKGDQDPGTWKPPVRAYWCTYAKNYVAVKAFYQLTVDTKERDALATMLATC</sequence>
<dbReference type="PANTHER" id="PTHR24094">
    <property type="entry name" value="SECRETED PROTEIN"/>
    <property type="match status" value="1"/>
</dbReference>
<comment type="caution">
    <text evidence="2">The sequence shown here is derived from an EMBL/GenBank/DDBJ whole genome shotgun (WGS) entry which is preliminary data.</text>
</comment>
<evidence type="ECO:0000313" key="3">
    <source>
        <dbReference type="Proteomes" id="UP000763557"/>
    </source>
</evidence>
<name>A0ABX2EVF7_9PSEU</name>
<proteinExistence type="predicted"/>
<protein>
    <submittedName>
        <fullName evidence="2">HNH endonuclease</fullName>
    </submittedName>
</protein>
<reference evidence="2 3" key="1">
    <citation type="submission" date="2020-01" db="EMBL/GenBank/DDBJ databases">
        <title>Kibdelosporangium persica a novel Actinomycetes from a hot desert in Iran.</title>
        <authorList>
            <person name="Safaei N."/>
            <person name="Zaburannyi N."/>
            <person name="Mueller R."/>
            <person name="Wink J."/>
        </authorList>
    </citation>
    <scope>NUCLEOTIDE SEQUENCE [LARGE SCALE GENOMIC DNA]</scope>
    <source>
        <strain evidence="2 3">4NS15</strain>
    </source>
</reference>
<dbReference type="InterPro" id="IPR011089">
    <property type="entry name" value="GmrSD_C"/>
</dbReference>
<dbReference type="Pfam" id="PF07510">
    <property type="entry name" value="GmrSD_C"/>
    <property type="match status" value="1"/>
</dbReference>